<dbReference type="CDD" id="cd02022">
    <property type="entry name" value="DPCK"/>
    <property type="match status" value="1"/>
</dbReference>
<gene>
    <name evidence="3" type="ORF">DPMN_048507</name>
</gene>
<organism evidence="3 4">
    <name type="scientific">Dreissena polymorpha</name>
    <name type="common">Zebra mussel</name>
    <name type="synonym">Mytilus polymorpha</name>
    <dbReference type="NCBI Taxonomy" id="45954"/>
    <lineage>
        <taxon>Eukaryota</taxon>
        <taxon>Metazoa</taxon>
        <taxon>Spiralia</taxon>
        <taxon>Lophotrochozoa</taxon>
        <taxon>Mollusca</taxon>
        <taxon>Bivalvia</taxon>
        <taxon>Autobranchia</taxon>
        <taxon>Heteroconchia</taxon>
        <taxon>Euheterodonta</taxon>
        <taxon>Imparidentia</taxon>
        <taxon>Neoheterodontei</taxon>
        <taxon>Myida</taxon>
        <taxon>Dreissenoidea</taxon>
        <taxon>Dreissenidae</taxon>
        <taxon>Dreissena</taxon>
    </lineage>
</organism>
<evidence type="ECO:0000256" key="1">
    <source>
        <dbReference type="ARBA" id="ARBA00022741"/>
    </source>
</evidence>
<dbReference type="PROSITE" id="PS51219">
    <property type="entry name" value="DPCK"/>
    <property type="match status" value="1"/>
</dbReference>
<dbReference type="NCBIfam" id="TIGR00152">
    <property type="entry name" value="dephospho-CoA kinase"/>
    <property type="match status" value="1"/>
</dbReference>
<dbReference type="Proteomes" id="UP000828390">
    <property type="component" value="Unassembled WGS sequence"/>
</dbReference>
<accession>A0A9D4DAZ9</accession>
<evidence type="ECO:0000313" key="3">
    <source>
        <dbReference type="EMBL" id="KAH3741780.1"/>
    </source>
</evidence>
<keyword evidence="4" id="KW-1185">Reference proteome</keyword>
<reference evidence="3" key="2">
    <citation type="submission" date="2020-11" db="EMBL/GenBank/DDBJ databases">
        <authorList>
            <person name="McCartney M.A."/>
            <person name="Auch B."/>
            <person name="Kono T."/>
            <person name="Mallez S."/>
            <person name="Becker A."/>
            <person name="Gohl D.M."/>
            <person name="Silverstein K.A.T."/>
            <person name="Koren S."/>
            <person name="Bechman K.B."/>
            <person name="Herman A."/>
            <person name="Abrahante J.E."/>
            <person name="Garbe J."/>
        </authorList>
    </citation>
    <scope>NUCLEOTIDE SEQUENCE</scope>
    <source>
        <strain evidence="3">Duluth1</strain>
        <tissue evidence="3">Whole animal</tissue>
    </source>
</reference>
<evidence type="ECO:0000256" key="2">
    <source>
        <dbReference type="ARBA" id="ARBA00022840"/>
    </source>
</evidence>
<dbReference type="InterPro" id="IPR027417">
    <property type="entry name" value="P-loop_NTPase"/>
</dbReference>
<proteinExistence type="predicted"/>
<keyword evidence="2" id="KW-0067">ATP-binding</keyword>
<evidence type="ECO:0000313" key="4">
    <source>
        <dbReference type="Proteomes" id="UP000828390"/>
    </source>
</evidence>
<dbReference type="PANTHER" id="PTHR10695">
    <property type="entry name" value="DEPHOSPHO-COA KINASE-RELATED"/>
    <property type="match status" value="1"/>
</dbReference>
<keyword evidence="1" id="KW-0547">Nucleotide-binding</keyword>
<dbReference type="SUPFAM" id="SSF52540">
    <property type="entry name" value="P-loop containing nucleoside triphosphate hydrolases"/>
    <property type="match status" value="1"/>
</dbReference>
<reference evidence="3" key="1">
    <citation type="journal article" date="2019" name="bioRxiv">
        <title>The Genome of the Zebra Mussel, Dreissena polymorpha: A Resource for Invasive Species Research.</title>
        <authorList>
            <person name="McCartney M.A."/>
            <person name="Auch B."/>
            <person name="Kono T."/>
            <person name="Mallez S."/>
            <person name="Zhang Y."/>
            <person name="Obille A."/>
            <person name="Becker A."/>
            <person name="Abrahante J.E."/>
            <person name="Garbe J."/>
            <person name="Badalamenti J.P."/>
            <person name="Herman A."/>
            <person name="Mangelson H."/>
            <person name="Liachko I."/>
            <person name="Sullivan S."/>
            <person name="Sone E.D."/>
            <person name="Koren S."/>
            <person name="Silverstein K.A.T."/>
            <person name="Beckman K.B."/>
            <person name="Gohl D.M."/>
        </authorList>
    </citation>
    <scope>NUCLEOTIDE SEQUENCE</scope>
    <source>
        <strain evidence="3">Duluth1</strain>
        <tissue evidence="3">Whole animal</tissue>
    </source>
</reference>
<name>A0A9D4DAZ9_DREPO</name>
<dbReference type="GO" id="GO:0015937">
    <property type="term" value="P:coenzyme A biosynthetic process"/>
    <property type="evidence" value="ECO:0007669"/>
    <property type="project" value="InterPro"/>
</dbReference>
<dbReference type="GO" id="GO:0004140">
    <property type="term" value="F:dephospho-CoA kinase activity"/>
    <property type="evidence" value="ECO:0007669"/>
    <property type="project" value="InterPro"/>
</dbReference>
<dbReference type="GO" id="GO:0005524">
    <property type="term" value="F:ATP binding"/>
    <property type="evidence" value="ECO:0007669"/>
    <property type="project" value="UniProtKB-KW"/>
</dbReference>
<dbReference type="AlphaFoldDB" id="A0A9D4DAZ9"/>
<sequence length="123" mass="13778">MFLVGLTGGIASGKSTCSNFFRGERIPVVDADIVAREVVEPGRRALKKIVATFGPEVLHSDGTLNREKLGGLVFSDEAKRKQLNMIMHPEIGKAMMWKLLWLFLSGRYWQSHDVETAVVVSFW</sequence>
<evidence type="ECO:0008006" key="5">
    <source>
        <dbReference type="Google" id="ProtNLM"/>
    </source>
</evidence>
<dbReference type="EMBL" id="JAIWYP010000011">
    <property type="protein sequence ID" value="KAH3741780.1"/>
    <property type="molecule type" value="Genomic_DNA"/>
</dbReference>
<comment type="caution">
    <text evidence="3">The sequence shown here is derived from an EMBL/GenBank/DDBJ whole genome shotgun (WGS) entry which is preliminary data.</text>
</comment>
<protein>
    <recommendedName>
        <fullName evidence="5">Dephospho-CoA kinase</fullName>
    </recommendedName>
</protein>
<dbReference type="InterPro" id="IPR001977">
    <property type="entry name" value="Depp_CoAkinase"/>
</dbReference>
<dbReference type="Gene3D" id="3.40.50.300">
    <property type="entry name" value="P-loop containing nucleotide triphosphate hydrolases"/>
    <property type="match status" value="1"/>
</dbReference>
<dbReference type="Pfam" id="PF01121">
    <property type="entry name" value="CoaE"/>
    <property type="match status" value="1"/>
</dbReference>
<dbReference type="PANTHER" id="PTHR10695:SF46">
    <property type="entry name" value="BIFUNCTIONAL COENZYME A SYNTHASE-RELATED"/>
    <property type="match status" value="1"/>
</dbReference>